<protein>
    <submittedName>
        <fullName evidence="1">Uncharacterized protein</fullName>
    </submittedName>
</protein>
<dbReference type="Pfam" id="PF19670">
    <property type="entry name" value="DUF6173"/>
    <property type="match status" value="1"/>
</dbReference>
<organism evidence="1 2">
    <name type="scientific">Tumebacillus amylolyticus</name>
    <dbReference type="NCBI Taxonomy" id="2801339"/>
    <lineage>
        <taxon>Bacteria</taxon>
        <taxon>Bacillati</taxon>
        <taxon>Bacillota</taxon>
        <taxon>Bacilli</taxon>
        <taxon>Bacillales</taxon>
        <taxon>Alicyclobacillaceae</taxon>
        <taxon>Tumebacillus</taxon>
    </lineage>
</organism>
<evidence type="ECO:0000313" key="2">
    <source>
        <dbReference type="Proteomes" id="UP000602284"/>
    </source>
</evidence>
<dbReference type="EMBL" id="JAEQNB010000004">
    <property type="protein sequence ID" value="MBL0387904.1"/>
    <property type="molecule type" value="Genomic_DNA"/>
</dbReference>
<evidence type="ECO:0000313" key="1">
    <source>
        <dbReference type="EMBL" id="MBL0387904.1"/>
    </source>
</evidence>
<sequence length="117" mass="13279">MQAGQQKRDAERAQVLNYTENLASKFVEKIRHSVDEFMSNLQPDEEIGIQLVTFQSMIIHVTTIGWNDPNMIRFIGYSESGSPVELIQHVSQCNFLLTAVKALEPEEPTRKIGFIQG</sequence>
<reference evidence="1 2" key="1">
    <citation type="submission" date="2021-01" db="EMBL/GenBank/DDBJ databases">
        <title>Tumebacillus sp. strain ITR2 16S ribosomal RNA gene Genome sequencing and assembly.</title>
        <authorList>
            <person name="Kang M."/>
        </authorList>
    </citation>
    <scope>NUCLEOTIDE SEQUENCE [LARGE SCALE GENOMIC DNA]</scope>
    <source>
        <strain evidence="1 2">ITR2</strain>
    </source>
</reference>
<dbReference type="InterPro" id="IPR046171">
    <property type="entry name" value="DUF6173"/>
</dbReference>
<comment type="caution">
    <text evidence="1">The sequence shown here is derived from an EMBL/GenBank/DDBJ whole genome shotgun (WGS) entry which is preliminary data.</text>
</comment>
<dbReference type="Proteomes" id="UP000602284">
    <property type="component" value="Unassembled WGS sequence"/>
</dbReference>
<proteinExistence type="predicted"/>
<name>A0ABS1JCZ6_9BACL</name>
<accession>A0ABS1JCZ6</accession>
<gene>
    <name evidence="1" type="ORF">JJB07_14785</name>
</gene>
<keyword evidence="2" id="KW-1185">Reference proteome</keyword>